<name>A0A1Y1V3H6_9FUNG</name>
<keyword evidence="3" id="KW-1185">Reference proteome</keyword>
<gene>
    <name evidence="2" type="ORF">BCR36DRAFT_372582</name>
</gene>
<keyword evidence="1" id="KW-0732">Signal</keyword>
<sequence length="344" mass="40023">MIQINYFILILLLASVIILKKCSAIDVYIPNEKYDIANINDLIQHYSLLDKTIKIHITKNYIYSSDMIAQQIHIPENTNITLIGSSSLGTTFDFSNKRNNVNNFFLIFGDNEYFWQQFIIENITFKNFYTYSLQQSLFYISNYKINYKVIFKHCSFVNSDSLILIVDSQNSINKNQLDSHVLFDSCRFKKIKGNGVILLHGKKINNYGIKIIDSEFTSCNNIAKLYFGNIEFDYCKLTNISSSVNSAHFVEMLNDSSLMIKNTVIYNNNNNNNDSIELQKMIPFIRNNGNLMTFHNVTLRNIQNSLGYLINDIGQIRSNSSIYINNSYFESNYRVYNIINRNLY</sequence>
<evidence type="ECO:0000313" key="3">
    <source>
        <dbReference type="Proteomes" id="UP000193719"/>
    </source>
</evidence>
<evidence type="ECO:0000313" key="2">
    <source>
        <dbReference type="EMBL" id="ORX45797.1"/>
    </source>
</evidence>
<accession>A0A1Y1V3H6</accession>
<dbReference type="EMBL" id="MCFH01000038">
    <property type="protein sequence ID" value="ORX45797.1"/>
    <property type="molecule type" value="Genomic_DNA"/>
</dbReference>
<reference evidence="2 3" key="2">
    <citation type="submission" date="2016-08" db="EMBL/GenBank/DDBJ databases">
        <title>Pervasive Adenine N6-methylation of Active Genes in Fungi.</title>
        <authorList>
            <consortium name="DOE Joint Genome Institute"/>
            <person name="Mondo S.J."/>
            <person name="Dannebaum R.O."/>
            <person name="Kuo R.C."/>
            <person name="Labutti K."/>
            <person name="Haridas S."/>
            <person name="Kuo A."/>
            <person name="Salamov A."/>
            <person name="Ahrendt S.R."/>
            <person name="Lipzen A."/>
            <person name="Sullivan W."/>
            <person name="Andreopoulos W.B."/>
            <person name="Clum A."/>
            <person name="Lindquist E."/>
            <person name="Daum C."/>
            <person name="Ramamoorthy G.K."/>
            <person name="Gryganskyi A."/>
            <person name="Culley D."/>
            <person name="Magnuson J.K."/>
            <person name="James T.Y."/>
            <person name="O'Malley M.A."/>
            <person name="Stajich J.E."/>
            <person name="Spatafora J.W."/>
            <person name="Visel A."/>
            <person name="Grigoriev I.V."/>
        </authorList>
    </citation>
    <scope>NUCLEOTIDE SEQUENCE [LARGE SCALE GENOMIC DNA]</scope>
    <source>
        <strain evidence="3">finn</strain>
    </source>
</reference>
<protein>
    <recommendedName>
        <fullName evidence="4">Right handed beta helix domain-containing protein</fullName>
    </recommendedName>
</protein>
<feature type="chain" id="PRO_5013322240" description="Right handed beta helix domain-containing protein" evidence="1">
    <location>
        <begin position="25"/>
        <end position="344"/>
    </location>
</feature>
<organism evidence="2 3">
    <name type="scientific">Piromyces finnis</name>
    <dbReference type="NCBI Taxonomy" id="1754191"/>
    <lineage>
        <taxon>Eukaryota</taxon>
        <taxon>Fungi</taxon>
        <taxon>Fungi incertae sedis</taxon>
        <taxon>Chytridiomycota</taxon>
        <taxon>Chytridiomycota incertae sedis</taxon>
        <taxon>Neocallimastigomycetes</taxon>
        <taxon>Neocallimastigales</taxon>
        <taxon>Neocallimastigaceae</taxon>
        <taxon>Piromyces</taxon>
    </lineage>
</organism>
<dbReference type="AlphaFoldDB" id="A0A1Y1V3H6"/>
<evidence type="ECO:0008006" key="4">
    <source>
        <dbReference type="Google" id="ProtNLM"/>
    </source>
</evidence>
<proteinExistence type="predicted"/>
<dbReference type="OrthoDB" id="10486073at2759"/>
<feature type="signal peptide" evidence="1">
    <location>
        <begin position="1"/>
        <end position="24"/>
    </location>
</feature>
<reference evidence="2 3" key="1">
    <citation type="submission" date="2016-08" db="EMBL/GenBank/DDBJ databases">
        <title>Genomes of anaerobic fungi encode conserved fungal cellulosomes for biomass hydrolysis.</title>
        <authorList>
            <consortium name="DOE Joint Genome Institute"/>
            <person name="Haitjema C.H."/>
            <person name="Gilmore S.P."/>
            <person name="Henske J.K."/>
            <person name="Solomon K.V."/>
            <person name="De Groot R."/>
            <person name="Kuo A."/>
            <person name="Mondo S.J."/>
            <person name="Salamov A.A."/>
            <person name="Labutti K."/>
            <person name="Zhao Z."/>
            <person name="Chiniquy J."/>
            <person name="Barry K."/>
            <person name="Brewer H.M."/>
            <person name="Purvine S.O."/>
            <person name="Wright A.T."/>
            <person name="Boxma B."/>
            <person name="Van Alen T."/>
            <person name="Hackstein J.H."/>
            <person name="Baker S.E."/>
            <person name="Grigoriev I.V."/>
            <person name="O'Malley M.A."/>
        </authorList>
    </citation>
    <scope>NUCLEOTIDE SEQUENCE [LARGE SCALE GENOMIC DNA]</scope>
    <source>
        <strain evidence="3">finn</strain>
    </source>
</reference>
<comment type="caution">
    <text evidence="2">The sequence shown here is derived from an EMBL/GenBank/DDBJ whole genome shotgun (WGS) entry which is preliminary data.</text>
</comment>
<evidence type="ECO:0000256" key="1">
    <source>
        <dbReference type="SAM" id="SignalP"/>
    </source>
</evidence>
<dbReference type="Proteomes" id="UP000193719">
    <property type="component" value="Unassembled WGS sequence"/>
</dbReference>